<gene>
    <name evidence="1" type="ORF">DN745_03825</name>
</gene>
<dbReference type="OrthoDB" id="9962410at2"/>
<dbReference type="AlphaFoldDB" id="A0A2Z4FHP7"/>
<keyword evidence="2" id="KW-1185">Reference proteome</keyword>
<name>A0A2Z4FHP7_9DELT</name>
<dbReference type="Proteomes" id="UP000249799">
    <property type="component" value="Chromosome"/>
</dbReference>
<proteinExistence type="predicted"/>
<organism evidence="1 2">
    <name type="scientific">Bradymonas sediminis</name>
    <dbReference type="NCBI Taxonomy" id="1548548"/>
    <lineage>
        <taxon>Bacteria</taxon>
        <taxon>Deltaproteobacteria</taxon>
        <taxon>Bradymonadales</taxon>
        <taxon>Bradymonadaceae</taxon>
        <taxon>Bradymonas</taxon>
    </lineage>
</organism>
<dbReference type="EMBL" id="CP030032">
    <property type="protein sequence ID" value="AWV88517.1"/>
    <property type="molecule type" value="Genomic_DNA"/>
</dbReference>
<accession>A0A2Z4FHP7</accession>
<evidence type="ECO:0000313" key="1">
    <source>
        <dbReference type="EMBL" id="AWV88517.1"/>
    </source>
</evidence>
<dbReference type="KEGG" id="bsed:DN745_03825"/>
<dbReference type="RefSeq" id="WP_111332342.1">
    <property type="nucleotide sequence ID" value="NZ_CP030032.1"/>
</dbReference>
<dbReference type="PROSITE" id="PS51257">
    <property type="entry name" value="PROKAR_LIPOPROTEIN"/>
    <property type="match status" value="1"/>
</dbReference>
<reference evidence="1 2" key="1">
    <citation type="submission" date="2018-06" db="EMBL/GenBank/DDBJ databases">
        <title>Lujinxingia sediminis gen. nov. sp. nov., a new facultative anaerobic member of the class Deltaproteobacteria, and proposal of Lujinxingaceae fam. nov.</title>
        <authorList>
            <person name="Guo L.-Y."/>
            <person name="Li C.-M."/>
            <person name="Wang S."/>
            <person name="Du Z.-J."/>
        </authorList>
    </citation>
    <scope>NUCLEOTIDE SEQUENCE [LARGE SCALE GENOMIC DNA]</scope>
    <source>
        <strain evidence="1 2">FA350</strain>
    </source>
</reference>
<sequence length="88" mass="9400">MRLPILLLAMLFLFLAGCANAPVPVDGEGARCPLPRSTDGMFCSNIVRYARDPATGACCRYRSHCASPAGWKTYARKSACEEAGSSAE</sequence>
<protein>
    <submittedName>
        <fullName evidence="1">Uncharacterized protein</fullName>
    </submittedName>
</protein>
<evidence type="ECO:0000313" key="2">
    <source>
        <dbReference type="Proteomes" id="UP000249799"/>
    </source>
</evidence>